<evidence type="ECO:0000256" key="2">
    <source>
        <dbReference type="SAM" id="SignalP"/>
    </source>
</evidence>
<feature type="domain" description="Solute-binding protein family 3/N-terminal" evidence="3">
    <location>
        <begin position="27"/>
        <end position="256"/>
    </location>
</feature>
<protein>
    <submittedName>
        <fullName evidence="4">Lysine/arginine/ornithine transporter subunit periplasmic-binding component of ABC superfamily</fullName>
    </submittedName>
</protein>
<dbReference type="SMART" id="SM00062">
    <property type="entry name" value="PBPb"/>
    <property type="match status" value="1"/>
</dbReference>
<dbReference type="PANTHER" id="PTHR35936:SF19">
    <property type="entry name" value="AMINO-ACID-BINDING PROTEIN YXEM-RELATED"/>
    <property type="match status" value="1"/>
</dbReference>
<evidence type="ECO:0000313" key="5">
    <source>
        <dbReference type="Proteomes" id="UP000046373"/>
    </source>
</evidence>
<dbReference type="PANTHER" id="PTHR35936">
    <property type="entry name" value="MEMBRANE-BOUND LYTIC MUREIN TRANSGLYCOSYLASE F"/>
    <property type="match status" value="1"/>
</dbReference>
<feature type="signal peptide" evidence="2">
    <location>
        <begin position="1"/>
        <end position="25"/>
    </location>
</feature>
<dbReference type="Pfam" id="PF00497">
    <property type="entry name" value="SBP_bac_3"/>
    <property type="match status" value="1"/>
</dbReference>
<evidence type="ECO:0000256" key="1">
    <source>
        <dbReference type="ARBA" id="ARBA00022729"/>
    </source>
</evidence>
<reference evidence="4 5" key="1">
    <citation type="submission" date="2014-08" db="EMBL/GenBank/DDBJ databases">
        <authorList>
            <person name="Moulin Lionel"/>
        </authorList>
    </citation>
    <scope>NUCLEOTIDE SEQUENCE [LARGE SCALE GENOMIC DNA]</scope>
</reference>
<dbReference type="AlphaFoldDB" id="A0A090FE31"/>
<sequence>MKTVLKTFAAALLLGVAAMGGVAKAEQVKIGVAAEPYPPFTSPDATGKWVGWEIDFVNAVCAEEKLDCVITPVAWDGIIPALTTKKIDAIVSSMSITDERKKTIDFSDKYYNTPTAIIGPKDQKFGATPDDLKGKVIGVQVSTVHAVYAKKHFTGAQEIKEYQTQDEANNDLAAGRIDAVQADSIALGEFLKTDQGKACCDLKGMVAPDDEVLGPGVGAGIRKEDTALKEKFNAGIKAIRANGKYDEISKKYFDFDIYGGATQSN</sequence>
<dbReference type="Proteomes" id="UP000046373">
    <property type="component" value="Unassembled WGS sequence"/>
</dbReference>
<dbReference type="SUPFAM" id="SSF53850">
    <property type="entry name" value="Periplasmic binding protein-like II"/>
    <property type="match status" value="1"/>
</dbReference>
<accession>A0A090FE31</accession>
<gene>
    <name evidence="4" type="primary">argT</name>
    <name evidence="4" type="ORF">MPLDJ20_40198</name>
</gene>
<dbReference type="InterPro" id="IPR001638">
    <property type="entry name" value="Solute-binding_3/MltF_N"/>
</dbReference>
<feature type="chain" id="PRO_5001855441" evidence="2">
    <location>
        <begin position="26"/>
        <end position="265"/>
    </location>
</feature>
<organism evidence="4 5">
    <name type="scientific">Mesorhizobium plurifarium</name>
    <dbReference type="NCBI Taxonomy" id="69974"/>
    <lineage>
        <taxon>Bacteria</taxon>
        <taxon>Pseudomonadati</taxon>
        <taxon>Pseudomonadota</taxon>
        <taxon>Alphaproteobacteria</taxon>
        <taxon>Hyphomicrobiales</taxon>
        <taxon>Phyllobacteriaceae</taxon>
        <taxon>Mesorhizobium</taxon>
    </lineage>
</organism>
<keyword evidence="1 2" id="KW-0732">Signal</keyword>
<evidence type="ECO:0000313" key="4">
    <source>
        <dbReference type="EMBL" id="CDX42150.1"/>
    </source>
</evidence>
<evidence type="ECO:0000259" key="3">
    <source>
        <dbReference type="SMART" id="SM00062"/>
    </source>
</evidence>
<name>A0A090FE31_MESPL</name>
<proteinExistence type="predicted"/>
<dbReference type="Gene3D" id="3.40.190.10">
    <property type="entry name" value="Periplasmic binding protein-like II"/>
    <property type="match status" value="2"/>
</dbReference>
<dbReference type="EMBL" id="CCNB01000034">
    <property type="protein sequence ID" value="CDX42150.1"/>
    <property type="molecule type" value="Genomic_DNA"/>
</dbReference>